<accession>A0AAV7RUC4</accession>
<dbReference type="AlphaFoldDB" id="A0AAV7RUC4"/>
<evidence type="ECO:0000313" key="2">
    <source>
        <dbReference type="Proteomes" id="UP001066276"/>
    </source>
</evidence>
<protein>
    <submittedName>
        <fullName evidence="1">Uncharacterized protein</fullName>
    </submittedName>
</protein>
<sequence>MAVASLADAQQEPLSPSTAYRTILISGSLRCLVVGRQASNQVHALTPPSIMADPVQGATMECILQEISAMGRRLEGMDNAMASLTAETKSMHMDIAGFQSRVLGLEQ</sequence>
<name>A0AAV7RUC4_PLEWA</name>
<dbReference type="Proteomes" id="UP001066276">
    <property type="component" value="Chromosome 5"/>
</dbReference>
<proteinExistence type="predicted"/>
<evidence type="ECO:0000313" key="1">
    <source>
        <dbReference type="EMBL" id="KAJ1155177.1"/>
    </source>
</evidence>
<keyword evidence="2" id="KW-1185">Reference proteome</keyword>
<organism evidence="1 2">
    <name type="scientific">Pleurodeles waltl</name>
    <name type="common">Iberian ribbed newt</name>
    <dbReference type="NCBI Taxonomy" id="8319"/>
    <lineage>
        <taxon>Eukaryota</taxon>
        <taxon>Metazoa</taxon>
        <taxon>Chordata</taxon>
        <taxon>Craniata</taxon>
        <taxon>Vertebrata</taxon>
        <taxon>Euteleostomi</taxon>
        <taxon>Amphibia</taxon>
        <taxon>Batrachia</taxon>
        <taxon>Caudata</taxon>
        <taxon>Salamandroidea</taxon>
        <taxon>Salamandridae</taxon>
        <taxon>Pleurodelinae</taxon>
        <taxon>Pleurodeles</taxon>
    </lineage>
</organism>
<gene>
    <name evidence="1" type="ORF">NDU88_007912</name>
</gene>
<comment type="caution">
    <text evidence="1">The sequence shown here is derived from an EMBL/GenBank/DDBJ whole genome shotgun (WGS) entry which is preliminary data.</text>
</comment>
<reference evidence="1" key="1">
    <citation type="journal article" date="2022" name="bioRxiv">
        <title>Sequencing and chromosome-scale assembly of the giantPleurodeles waltlgenome.</title>
        <authorList>
            <person name="Brown T."/>
            <person name="Elewa A."/>
            <person name="Iarovenko S."/>
            <person name="Subramanian E."/>
            <person name="Araus A.J."/>
            <person name="Petzold A."/>
            <person name="Susuki M."/>
            <person name="Suzuki K.-i.T."/>
            <person name="Hayashi T."/>
            <person name="Toyoda A."/>
            <person name="Oliveira C."/>
            <person name="Osipova E."/>
            <person name="Leigh N.D."/>
            <person name="Simon A."/>
            <person name="Yun M.H."/>
        </authorList>
    </citation>
    <scope>NUCLEOTIDE SEQUENCE</scope>
    <source>
        <strain evidence="1">20211129_DDA</strain>
        <tissue evidence="1">Liver</tissue>
    </source>
</reference>
<dbReference type="EMBL" id="JANPWB010000009">
    <property type="protein sequence ID" value="KAJ1155177.1"/>
    <property type="molecule type" value="Genomic_DNA"/>
</dbReference>